<feature type="signal peptide" evidence="1">
    <location>
        <begin position="1"/>
        <end position="25"/>
    </location>
</feature>
<dbReference type="EMBL" id="LHQQ01000223">
    <property type="protein sequence ID" value="KOS39023.1"/>
    <property type="molecule type" value="Genomic_DNA"/>
</dbReference>
<organism evidence="2 3">
    <name type="scientific">Penicillium nordicum</name>
    <dbReference type="NCBI Taxonomy" id="229535"/>
    <lineage>
        <taxon>Eukaryota</taxon>
        <taxon>Fungi</taxon>
        <taxon>Dikarya</taxon>
        <taxon>Ascomycota</taxon>
        <taxon>Pezizomycotina</taxon>
        <taxon>Eurotiomycetes</taxon>
        <taxon>Eurotiomycetidae</taxon>
        <taxon>Eurotiales</taxon>
        <taxon>Aspergillaceae</taxon>
        <taxon>Penicillium</taxon>
    </lineage>
</organism>
<name>A0A0M9WBZ2_9EURO</name>
<evidence type="ECO:0000256" key="1">
    <source>
        <dbReference type="SAM" id="SignalP"/>
    </source>
</evidence>
<evidence type="ECO:0008006" key="4">
    <source>
        <dbReference type="Google" id="ProtNLM"/>
    </source>
</evidence>
<accession>A0A0M9WBZ2</accession>
<comment type="caution">
    <text evidence="2">The sequence shown here is derived from an EMBL/GenBank/DDBJ whole genome shotgun (WGS) entry which is preliminary data.</text>
</comment>
<reference evidence="2 3" key="1">
    <citation type="submission" date="2015-08" db="EMBL/GenBank/DDBJ databases">
        <title>Genome sequencing of Penicillium nordicum.</title>
        <authorList>
            <person name="Nguyen H.D."/>
            <person name="Seifert K.A."/>
        </authorList>
    </citation>
    <scope>NUCLEOTIDE SEQUENCE [LARGE SCALE GENOMIC DNA]</scope>
    <source>
        <strain evidence="2 3">DAOMC 185683</strain>
    </source>
</reference>
<proteinExistence type="predicted"/>
<protein>
    <recommendedName>
        <fullName evidence="4">Retrotransposon Copia-like N-terminal domain-containing protein</fullName>
    </recommendedName>
</protein>
<evidence type="ECO:0000313" key="3">
    <source>
        <dbReference type="Proteomes" id="UP000037696"/>
    </source>
</evidence>
<dbReference type="AlphaFoldDB" id="A0A0M9WBZ2"/>
<keyword evidence="3" id="KW-1185">Reference proteome</keyword>
<gene>
    <name evidence="2" type="ORF">ACN38_g10149</name>
</gene>
<dbReference type="Proteomes" id="UP000037696">
    <property type="component" value="Unassembled WGS sequence"/>
</dbReference>
<feature type="chain" id="PRO_5005839711" description="Retrotransposon Copia-like N-terminal domain-containing protein" evidence="1">
    <location>
        <begin position="26"/>
        <end position="148"/>
    </location>
</feature>
<keyword evidence="1" id="KW-0732">Signal</keyword>
<sequence length="148" mass="16463">MSSWMFYSTVLIIFILRPLHRLIHIQSISTYPNRGLLSSHTSTSPTTHPSIRYPHSQYLSIRRTLFFKISSAISFAEPNLSELVPTLTGESNFASWSTALKYALDTLNPANAKSANVVNTLASTTTSKPTTANALSNPIIRYNNLFNN</sequence>
<evidence type="ECO:0000313" key="2">
    <source>
        <dbReference type="EMBL" id="KOS39023.1"/>
    </source>
</evidence>